<dbReference type="InterPro" id="IPR029045">
    <property type="entry name" value="ClpP/crotonase-like_dom_sf"/>
</dbReference>
<dbReference type="NCBIfam" id="NF005802">
    <property type="entry name" value="PRK07657.1"/>
    <property type="match status" value="1"/>
</dbReference>
<dbReference type="PROSITE" id="PS00166">
    <property type="entry name" value="ENOYL_COA_HYDRATASE"/>
    <property type="match status" value="1"/>
</dbReference>
<gene>
    <name evidence="4" type="ORF">SAMN05421807_10142</name>
</gene>
<dbReference type="SUPFAM" id="SSF52096">
    <property type="entry name" value="ClpP/crotonase"/>
    <property type="match status" value="1"/>
</dbReference>
<dbReference type="Proteomes" id="UP000184079">
    <property type="component" value="Unassembled WGS sequence"/>
</dbReference>
<dbReference type="InterPro" id="IPR014748">
    <property type="entry name" value="Enoyl-CoA_hydra_C"/>
</dbReference>
<accession>A0A1M5LA48</accession>
<dbReference type="RefSeq" id="WP_121639854.1">
    <property type="nucleotide sequence ID" value="NZ_FQXD01000001.1"/>
</dbReference>
<evidence type="ECO:0000313" key="4">
    <source>
        <dbReference type="EMBL" id="SHG61293.1"/>
    </source>
</evidence>
<dbReference type="Pfam" id="PF00378">
    <property type="entry name" value="ECH_1"/>
    <property type="match status" value="1"/>
</dbReference>
<comment type="similarity">
    <text evidence="1 3">Belongs to the enoyl-CoA hydratase/isomerase family.</text>
</comment>
<dbReference type="InterPro" id="IPR001753">
    <property type="entry name" value="Enoyl-CoA_hydra/iso"/>
</dbReference>
<sequence length="259" mass="27989">MDQNIELKKEASIAVIKINRPEAANALSQPLLKELQTTLHIIEQDHTVRCAIITGNGGKAFCAGADLKERANMNDQEVIAAVASISETINRIEELSIPVIAAMNGVAFGGGLELALACDIRIAADHVQMGLTETSLAIIPGAGGTQRLPRLIGMGQAKRLIFGAKRIDAEEAYRIGLIEEIVSESDLMTEANKLATTISRNGPVALRQAKTAINKGAETDLKTGLLIERLAYQQTIPTKDRMEGLHAFREKRLPKYEGN</sequence>
<dbReference type="FunFam" id="1.10.12.10:FF:000001">
    <property type="entry name" value="Probable enoyl-CoA hydratase, mitochondrial"/>
    <property type="match status" value="1"/>
</dbReference>
<dbReference type="GO" id="GO:0016836">
    <property type="term" value="F:hydro-lyase activity"/>
    <property type="evidence" value="ECO:0007669"/>
    <property type="project" value="UniProtKB-ARBA"/>
</dbReference>
<evidence type="ECO:0000313" key="5">
    <source>
        <dbReference type="Proteomes" id="UP000184079"/>
    </source>
</evidence>
<dbReference type="PANTHER" id="PTHR11941:SF54">
    <property type="entry name" value="ENOYL-COA HYDRATASE, MITOCHONDRIAL"/>
    <property type="match status" value="1"/>
</dbReference>
<protein>
    <submittedName>
        <fullName evidence="4">Enoyl-CoA hydratase/carnithine racemase</fullName>
    </submittedName>
</protein>
<proteinExistence type="inferred from homology"/>
<keyword evidence="2" id="KW-0456">Lyase</keyword>
<dbReference type="GO" id="GO:0006635">
    <property type="term" value="P:fatty acid beta-oxidation"/>
    <property type="evidence" value="ECO:0007669"/>
    <property type="project" value="TreeGrafter"/>
</dbReference>
<dbReference type="FunFam" id="3.90.226.10:FF:000009">
    <property type="entry name" value="Carnitinyl-CoA dehydratase"/>
    <property type="match status" value="1"/>
</dbReference>
<dbReference type="CDD" id="cd06558">
    <property type="entry name" value="crotonase-like"/>
    <property type="match status" value="1"/>
</dbReference>
<name>A0A1M5LA48_9BACI</name>
<dbReference type="OrthoDB" id="9775794at2"/>
<dbReference type="Gene3D" id="1.10.12.10">
    <property type="entry name" value="Lyase 2-enoyl-coa Hydratase, Chain A, domain 2"/>
    <property type="match status" value="1"/>
</dbReference>
<evidence type="ECO:0000256" key="2">
    <source>
        <dbReference type="ARBA" id="ARBA00023239"/>
    </source>
</evidence>
<dbReference type="AlphaFoldDB" id="A0A1M5LA48"/>
<reference evidence="5" key="1">
    <citation type="submission" date="2016-11" db="EMBL/GenBank/DDBJ databases">
        <authorList>
            <person name="Varghese N."/>
            <person name="Submissions S."/>
        </authorList>
    </citation>
    <scope>NUCLEOTIDE SEQUENCE [LARGE SCALE GENOMIC DNA]</scope>
    <source>
        <strain evidence="5">CGMCC 1.6496</strain>
    </source>
</reference>
<dbReference type="Gene3D" id="3.90.226.10">
    <property type="entry name" value="2-enoyl-CoA Hydratase, Chain A, domain 1"/>
    <property type="match status" value="1"/>
</dbReference>
<dbReference type="InterPro" id="IPR018376">
    <property type="entry name" value="Enoyl-CoA_hyd/isom_CS"/>
</dbReference>
<dbReference type="PANTHER" id="PTHR11941">
    <property type="entry name" value="ENOYL-COA HYDRATASE-RELATED"/>
    <property type="match status" value="1"/>
</dbReference>
<dbReference type="EMBL" id="FQXD01000001">
    <property type="protein sequence ID" value="SHG61293.1"/>
    <property type="molecule type" value="Genomic_DNA"/>
</dbReference>
<keyword evidence="5" id="KW-1185">Reference proteome</keyword>
<organism evidence="4 5">
    <name type="scientific">Virgibacillus chiguensis</name>
    <dbReference type="NCBI Taxonomy" id="411959"/>
    <lineage>
        <taxon>Bacteria</taxon>
        <taxon>Bacillati</taxon>
        <taxon>Bacillota</taxon>
        <taxon>Bacilli</taxon>
        <taxon>Bacillales</taxon>
        <taxon>Bacillaceae</taxon>
        <taxon>Virgibacillus</taxon>
    </lineage>
</organism>
<evidence type="ECO:0000256" key="1">
    <source>
        <dbReference type="ARBA" id="ARBA00005254"/>
    </source>
</evidence>
<evidence type="ECO:0000256" key="3">
    <source>
        <dbReference type="RuleBase" id="RU003707"/>
    </source>
</evidence>